<organism evidence="1 2">
    <name type="scientific">Cyanobium usitatum str. Tous</name>
    <dbReference type="NCBI Taxonomy" id="2116684"/>
    <lineage>
        <taxon>Bacteria</taxon>
        <taxon>Bacillati</taxon>
        <taxon>Cyanobacteriota</taxon>
        <taxon>Cyanophyceae</taxon>
        <taxon>Synechococcales</taxon>
        <taxon>Prochlorococcaceae</taxon>
        <taxon>Cyanobium</taxon>
    </lineage>
</organism>
<dbReference type="EMBL" id="PXXO01000001">
    <property type="protein sequence ID" value="PSJ07530.1"/>
    <property type="molecule type" value="Genomic_DNA"/>
</dbReference>
<proteinExistence type="predicted"/>
<evidence type="ECO:0000313" key="2">
    <source>
        <dbReference type="Proteomes" id="UP000243002"/>
    </source>
</evidence>
<comment type="caution">
    <text evidence="1">The sequence shown here is derived from an EMBL/GenBank/DDBJ whole genome shotgun (WGS) entry which is preliminary data.</text>
</comment>
<name>A0A2P7N242_9CYAN</name>
<reference evidence="1 2" key="1">
    <citation type="journal article" date="2018" name="Environ. Microbiol.">
        <title>Ecological and genomic features of two widespread freshwater picocyanobacteria.</title>
        <authorList>
            <person name="Cabello-Yeves P.J."/>
            <person name="Picazo A."/>
            <person name="Camacho A."/>
            <person name="Callieri C."/>
            <person name="Rosselli R."/>
            <person name="Roda-Garcia J.J."/>
            <person name="Coutinho F.H."/>
            <person name="Rodriguez-Valera F."/>
        </authorList>
    </citation>
    <scope>NUCLEOTIDE SEQUENCE [LARGE SCALE GENOMIC DNA]</scope>
    <source>
        <strain evidence="1 2">Tous</strain>
    </source>
</reference>
<sequence length="129" mass="13039">MVFNRKASFFLDLGSEGATPAQVAIAEAKPDPSEPEASQAATFQIGIGSSTPAAAEATPASPAPAGTALTTAEAIAAELRAAQEALPPPSNVTFAPDCLNPANALPSRRRLAGANLAVYKAMASGMFRN</sequence>
<gene>
    <name evidence="1" type="ORF">C7K55_01040</name>
</gene>
<dbReference type="OrthoDB" id="561688at2"/>
<dbReference type="Proteomes" id="UP000243002">
    <property type="component" value="Unassembled WGS sequence"/>
</dbReference>
<keyword evidence="2" id="KW-1185">Reference proteome</keyword>
<protein>
    <submittedName>
        <fullName evidence="1">Uncharacterized protein</fullName>
    </submittedName>
</protein>
<dbReference type="AlphaFoldDB" id="A0A2P7N242"/>
<accession>A0A2P7N242</accession>
<evidence type="ECO:0000313" key="1">
    <source>
        <dbReference type="EMBL" id="PSJ07530.1"/>
    </source>
</evidence>